<dbReference type="EMBL" id="JAMQAW010000083">
    <property type="protein sequence ID" value="MCM2393743.1"/>
    <property type="molecule type" value="Genomic_DNA"/>
</dbReference>
<dbReference type="Proteomes" id="UP001431429">
    <property type="component" value="Unassembled WGS sequence"/>
</dbReference>
<name>A0ABT0V2G9_9ACTN</name>
<dbReference type="PANTHER" id="PTHR11941:SF54">
    <property type="entry name" value="ENOYL-COA HYDRATASE, MITOCHONDRIAL"/>
    <property type="match status" value="1"/>
</dbReference>
<dbReference type="InterPro" id="IPR029045">
    <property type="entry name" value="ClpP/crotonase-like_dom_sf"/>
</dbReference>
<comment type="caution">
    <text evidence="1">The sequence shown here is derived from an EMBL/GenBank/DDBJ whole genome shotgun (WGS) entry which is preliminary data.</text>
</comment>
<reference evidence="1" key="1">
    <citation type="submission" date="2022-06" db="EMBL/GenBank/DDBJ databases">
        <title>Genome public.</title>
        <authorList>
            <person name="Sun Q."/>
        </authorList>
    </citation>
    <scope>NUCLEOTIDE SEQUENCE</scope>
    <source>
        <strain evidence="1">CWNU-1</strain>
    </source>
</reference>
<dbReference type="SUPFAM" id="SSF52096">
    <property type="entry name" value="ClpP/crotonase"/>
    <property type="match status" value="1"/>
</dbReference>
<dbReference type="Pfam" id="PF00378">
    <property type="entry name" value="ECH_1"/>
    <property type="match status" value="1"/>
</dbReference>
<dbReference type="PANTHER" id="PTHR11941">
    <property type="entry name" value="ENOYL-COA HYDRATASE-RELATED"/>
    <property type="match status" value="1"/>
</dbReference>
<organism evidence="1 2">
    <name type="scientific">Streptomyces albipurpureus</name>
    <dbReference type="NCBI Taxonomy" id="2897419"/>
    <lineage>
        <taxon>Bacteria</taxon>
        <taxon>Bacillati</taxon>
        <taxon>Actinomycetota</taxon>
        <taxon>Actinomycetes</taxon>
        <taxon>Kitasatosporales</taxon>
        <taxon>Streptomycetaceae</taxon>
        <taxon>Streptomyces</taxon>
    </lineage>
</organism>
<keyword evidence="2" id="KW-1185">Reference proteome</keyword>
<dbReference type="RefSeq" id="WP_250924033.1">
    <property type="nucleotide sequence ID" value="NZ_JAMQAW010000083.1"/>
</dbReference>
<dbReference type="Gene3D" id="3.90.226.10">
    <property type="entry name" value="2-enoyl-CoA Hydratase, Chain A, domain 1"/>
    <property type="match status" value="1"/>
</dbReference>
<gene>
    <name evidence="1" type="ORF">NBG84_36665</name>
</gene>
<evidence type="ECO:0000313" key="2">
    <source>
        <dbReference type="Proteomes" id="UP001431429"/>
    </source>
</evidence>
<sequence length="267" mass="28520">MPDLNHIVSTRSAEGVQVWTMNAAPVNAIDPDFIDALNARYDAALADPAIAVVVIASGLSVFSAGADASWMSRTVADHGLDHLLAEFNRTMDRFRELCLRLRRGPLLTVAAIGGHALAGGLELAAACDLRFVADRDELRLGAPEMKLFGVLPSGGGGAQYLTRLMGPARALHFMLHAEHINPREAAGLGLADVLCPPDELMATTQEFAVTAARRAGRVGISAARRAVFGGHELPLAEALDLDHALHWDAMRRGNFLPGVESFTKRFG</sequence>
<dbReference type="InterPro" id="IPR001753">
    <property type="entry name" value="Enoyl-CoA_hydra/iso"/>
</dbReference>
<accession>A0ABT0V2G9</accession>
<protein>
    <submittedName>
        <fullName evidence="1">Enoyl-CoA hydratase/isomerase family protein</fullName>
    </submittedName>
</protein>
<dbReference type="CDD" id="cd06558">
    <property type="entry name" value="crotonase-like"/>
    <property type="match status" value="1"/>
</dbReference>
<proteinExistence type="predicted"/>
<evidence type="ECO:0000313" key="1">
    <source>
        <dbReference type="EMBL" id="MCM2393743.1"/>
    </source>
</evidence>